<organism evidence="1">
    <name type="scientific">Chaetoceros debilis</name>
    <dbReference type="NCBI Taxonomy" id="122233"/>
    <lineage>
        <taxon>Eukaryota</taxon>
        <taxon>Sar</taxon>
        <taxon>Stramenopiles</taxon>
        <taxon>Ochrophyta</taxon>
        <taxon>Bacillariophyta</taxon>
        <taxon>Coscinodiscophyceae</taxon>
        <taxon>Chaetocerotophycidae</taxon>
        <taxon>Chaetocerotales</taxon>
        <taxon>Chaetocerotaceae</taxon>
        <taxon>Chaetoceros</taxon>
    </lineage>
</organism>
<gene>
    <name evidence="1" type="ORF">CDEB00056_LOCUS13135</name>
    <name evidence="2" type="ORF">CDEB00056_LOCUS13136</name>
</gene>
<protein>
    <submittedName>
        <fullName evidence="1">Uncharacterized protein</fullName>
    </submittedName>
</protein>
<sequence length="148" mass="16597">MLIIIYDNTDQRVSLWGLMAFTYDPRHRQAHHSTIITRAKYAKFQPHTMWQLELAPSPYQCGYPTTNIPSVDSAHQNGLPVQSLGTTSPCYARPIAKSGQNHATFVSGSLRCHLDFTNAPTLRHASLEGYAWVLYEILEHLVGGIMSV</sequence>
<accession>A0A6S8VX35</accession>
<reference evidence="1" key="1">
    <citation type="submission" date="2021-01" db="EMBL/GenBank/DDBJ databases">
        <authorList>
            <person name="Corre E."/>
            <person name="Pelletier E."/>
            <person name="Niang G."/>
            <person name="Scheremetjew M."/>
            <person name="Finn R."/>
            <person name="Kale V."/>
            <person name="Holt S."/>
            <person name="Cochrane G."/>
            <person name="Meng A."/>
            <person name="Brown T."/>
            <person name="Cohen L."/>
        </authorList>
    </citation>
    <scope>NUCLEOTIDE SEQUENCE</scope>
    <source>
        <strain evidence="1">MM31A-1</strain>
    </source>
</reference>
<dbReference type="EMBL" id="HBIO01017082">
    <property type="protein sequence ID" value="CAE0468283.1"/>
    <property type="molecule type" value="Transcribed_RNA"/>
</dbReference>
<proteinExistence type="predicted"/>
<dbReference type="AlphaFoldDB" id="A0A6S8VX35"/>
<evidence type="ECO:0000313" key="2">
    <source>
        <dbReference type="EMBL" id="CAE0468283.1"/>
    </source>
</evidence>
<dbReference type="EMBL" id="HBIO01017081">
    <property type="protein sequence ID" value="CAE0468282.1"/>
    <property type="molecule type" value="Transcribed_RNA"/>
</dbReference>
<evidence type="ECO:0000313" key="1">
    <source>
        <dbReference type="EMBL" id="CAE0468282.1"/>
    </source>
</evidence>
<name>A0A6S8VX35_9STRA</name>